<keyword evidence="4" id="KW-1185">Reference proteome</keyword>
<dbReference type="InterPro" id="IPR029039">
    <property type="entry name" value="Flavoprotein-like_sf"/>
</dbReference>
<dbReference type="Proteomes" id="UP000198548">
    <property type="component" value="Unassembled WGS sequence"/>
</dbReference>
<dbReference type="EMBL" id="FOBL01000014">
    <property type="protein sequence ID" value="SEL88114.1"/>
    <property type="molecule type" value="Genomic_DNA"/>
</dbReference>
<dbReference type="STRING" id="426703.SAMN04488100_11416"/>
<gene>
    <name evidence="1" type="ORF">APU01nite_22030</name>
    <name evidence="2" type="ORF">SAMN04488100_11416</name>
</gene>
<sequence length="189" mass="21921">MNNIGVVLIDKENEKESATVSKKVLPYLKKVGRRAYDTTFEVIALTDFLVPVDEQLMVSDKGHQQLARKDGYIFIVPTFSGGVPEDYCQLFATISEELNNKSALVICYGSENDRKNTKQRINEVLLQYDIGLPTSDIFLPEYNFFDWHLKDVIEDYVVSRVKEFIYWTQAMKYLRNLKKSLDLERFVAD</sequence>
<dbReference type="SUPFAM" id="SSF52218">
    <property type="entry name" value="Flavoproteins"/>
    <property type="match status" value="1"/>
</dbReference>
<evidence type="ECO:0000313" key="3">
    <source>
        <dbReference type="Proteomes" id="UP000198548"/>
    </source>
</evidence>
<evidence type="ECO:0000313" key="1">
    <source>
        <dbReference type="EMBL" id="GEK90164.1"/>
    </source>
</evidence>
<dbReference type="EMBL" id="BJUX01000036">
    <property type="protein sequence ID" value="GEK90164.1"/>
    <property type="molecule type" value="Genomic_DNA"/>
</dbReference>
<name>A0A1H7TUE7_9LACT</name>
<reference evidence="1 4" key="2">
    <citation type="submission" date="2019-07" db="EMBL/GenBank/DDBJ databases">
        <title>Whole genome shotgun sequence of Alkalibacterium putridalgicola NBRC 103243.</title>
        <authorList>
            <person name="Hosoyama A."/>
            <person name="Uohara A."/>
            <person name="Ohji S."/>
            <person name="Ichikawa N."/>
        </authorList>
    </citation>
    <scope>NUCLEOTIDE SEQUENCE [LARGE SCALE GENOMIC DNA]</scope>
    <source>
        <strain evidence="1 4">NBRC 103243</strain>
    </source>
</reference>
<dbReference type="Proteomes" id="UP000321425">
    <property type="component" value="Unassembled WGS sequence"/>
</dbReference>
<dbReference type="RefSeq" id="WP_091488080.1">
    <property type="nucleotide sequence ID" value="NZ_BJUX01000036.1"/>
</dbReference>
<accession>A0A1H7TUE7</accession>
<organism evidence="2 3">
    <name type="scientific">Alkalibacterium putridalgicola</name>
    <dbReference type="NCBI Taxonomy" id="426703"/>
    <lineage>
        <taxon>Bacteria</taxon>
        <taxon>Bacillati</taxon>
        <taxon>Bacillota</taxon>
        <taxon>Bacilli</taxon>
        <taxon>Lactobacillales</taxon>
        <taxon>Carnobacteriaceae</taxon>
        <taxon>Alkalibacterium</taxon>
    </lineage>
</organism>
<dbReference type="Gene3D" id="3.40.50.360">
    <property type="match status" value="1"/>
</dbReference>
<protein>
    <recommendedName>
        <fullName evidence="5">NADPH-dependent FMN reductase</fullName>
    </recommendedName>
</protein>
<proteinExistence type="predicted"/>
<evidence type="ECO:0000313" key="2">
    <source>
        <dbReference type="EMBL" id="SEL88114.1"/>
    </source>
</evidence>
<evidence type="ECO:0008006" key="5">
    <source>
        <dbReference type="Google" id="ProtNLM"/>
    </source>
</evidence>
<reference evidence="2 3" key="1">
    <citation type="submission" date="2016-10" db="EMBL/GenBank/DDBJ databases">
        <authorList>
            <person name="de Groot N.N."/>
        </authorList>
    </citation>
    <scope>NUCLEOTIDE SEQUENCE [LARGE SCALE GENOMIC DNA]</scope>
    <source>
        <strain evidence="2 3">DSM 19182</strain>
    </source>
</reference>
<dbReference type="AlphaFoldDB" id="A0A1H7TUE7"/>
<evidence type="ECO:0000313" key="4">
    <source>
        <dbReference type="Proteomes" id="UP000321425"/>
    </source>
</evidence>
<dbReference type="OrthoDB" id="2166041at2"/>